<feature type="non-terminal residue" evidence="1">
    <location>
        <position position="1"/>
    </location>
</feature>
<dbReference type="AlphaFoldDB" id="A0A2G9T786"/>
<dbReference type="OrthoDB" id="5864015at2759"/>
<protein>
    <submittedName>
        <fullName evidence="1">Uncharacterized protein</fullName>
    </submittedName>
</protein>
<sequence>KFNYLLSSLSGGARQSVSRFQLTSDNYNKALEHLKNRYGQKDGIIRDLHTALKSCVARSPRTEDQRQLLEKVSAIAVQLRQNGEHVDTHLTIHTFLQKFHVRIQKAAMERRLQSEAILRATEPTQTEWTLTQWLEAIEGVICQEEKLKELIVEDLEKVDTPHQPNRGRGKTQNPICCEFCQQEGHKWNTCSRLPNPAAKRNFLMETN</sequence>
<reference evidence="1 2" key="1">
    <citation type="submission" date="2015-09" db="EMBL/GenBank/DDBJ databases">
        <title>Draft genome of the parasitic nematode Teladorsagia circumcincta isolate WARC Sus (inbred).</title>
        <authorList>
            <person name="Mitreva M."/>
        </authorList>
    </citation>
    <scope>NUCLEOTIDE SEQUENCE [LARGE SCALE GENOMIC DNA]</scope>
    <source>
        <strain evidence="1 2">S</strain>
    </source>
</reference>
<dbReference type="InterPro" id="IPR005312">
    <property type="entry name" value="DUF1759"/>
</dbReference>
<organism evidence="1 2">
    <name type="scientific">Teladorsagia circumcincta</name>
    <name type="common">Brown stomach worm</name>
    <name type="synonym">Ostertagia circumcincta</name>
    <dbReference type="NCBI Taxonomy" id="45464"/>
    <lineage>
        <taxon>Eukaryota</taxon>
        <taxon>Metazoa</taxon>
        <taxon>Ecdysozoa</taxon>
        <taxon>Nematoda</taxon>
        <taxon>Chromadorea</taxon>
        <taxon>Rhabditida</taxon>
        <taxon>Rhabditina</taxon>
        <taxon>Rhabditomorpha</taxon>
        <taxon>Strongyloidea</taxon>
        <taxon>Trichostrongylidae</taxon>
        <taxon>Teladorsagia</taxon>
    </lineage>
</organism>
<feature type="non-terminal residue" evidence="1">
    <location>
        <position position="207"/>
    </location>
</feature>
<dbReference type="Proteomes" id="UP000230423">
    <property type="component" value="Unassembled WGS sequence"/>
</dbReference>
<name>A0A2G9T786_TELCI</name>
<keyword evidence="2" id="KW-1185">Reference proteome</keyword>
<accession>A0A2G9T786</accession>
<gene>
    <name evidence="1" type="ORF">TELCIR_24802</name>
</gene>
<evidence type="ECO:0000313" key="2">
    <source>
        <dbReference type="Proteomes" id="UP000230423"/>
    </source>
</evidence>
<evidence type="ECO:0000313" key="1">
    <source>
        <dbReference type="EMBL" id="PIO53847.1"/>
    </source>
</evidence>
<proteinExistence type="predicted"/>
<dbReference type="Pfam" id="PF03564">
    <property type="entry name" value="DUF1759"/>
    <property type="match status" value="1"/>
</dbReference>
<dbReference type="EMBL" id="KZ405494">
    <property type="protein sequence ID" value="PIO53847.1"/>
    <property type="molecule type" value="Genomic_DNA"/>
</dbReference>